<gene>
    <name evidence="2" type="ORF">LCGC14_2708370</name>
</gene>
<name>A0A0F8ZDT8_9ZZZZ</name>
<organism evidence="2">
    <name type="scientific">marine sediment metagenome</name>
    <dbReference type="NCBI Taxonomy" id="412755"/>
    <lineage>
        <taxon>unclassified sequences</taxon>
        <taxon>metagenomes</taxon>
        <taxon>ecological metagenomes</taxon>
    </lineage>
</organism>
<feature type="compositionally biased region" description="Basic and acidic residues" evidence="1">
    <location>
        <begin position="42"/>
        <end position="57"/>
    </location>
</feature>
<accession>A0A0F8ZDT8</accession>
<sequence>MPNYGFRCEVHEEFEITLTFTEVDERGGVPQSMPCPLLLYEGHPEDDPNDEDVRCNEDSPLVLHAPHKMMFDRKTRRKHNYPKEHGLDDDPRPSARDPDFKEKVDEKTRDAKNRRKGRKIFTGDLGKPAVPIVPASAFAPPGKGKSRG</sequence>
<reference evidence="2" key="1">
    <citation type="journal article" date="2015" name="Nature">
        <title>Complex archaea that bridge the gap between prokaryotes and eukaryotes.</title>
        <authorList>
            <person name="Spang A."/>
            <person name="Saw J.H."/>
            <person name="Jorgensen S.L."/>
            <person name="Zaremba-Niedzwiedzka K."/>
            <person name="Martijn J."/>
            <person name="Lind A.E."/>
            <person name="van Eijk R."/>
            <person name="Schleper C."/>
            <person name="Guy L."/>
            <person name="Ettema T.J."/>
        </authorList>
    </citation>
    <scope>NUCLEOTIDE SEQUENCE</scope>
</reference>
<dbReference type="EMBL" id="LAZR01048453">
    <property type="protein sequence ID" value="KKK91893.1"/>
    <property type="molecule type" value="Genomic_DNA"/>
</dbReference>
<feature type="compositionally biased region" description="Basic and acidic residues" evidence="1">
    <location>
        <begin position="81"/>
        <end position="111"/>
    </location>
</feature>
<dbReference type="AlphaFoldDB" id="A0A0F8ZDT8"/>
<comment type="caution">
    <text evidence="2">The sequence shown here is derived from an EMBL/GenBank/DDBJ whole genome shotgun (WGS) entry which is preliminary data.</text>
</comment>
<proteinExistence type="predicted"/>
<evidence type="ECO:0000313" key="2">
    <source>
        <dbReference type="EMBL" id="KKK91893.1"/>
    </source>
</evidence>
<protein>
    <submittedName>
        <fullName evidence="2">Uncharacterized protein</fullName>
    </submittedName>
</protein>
<evidence type="ECO:0000256" key="1">
    <source>
        <dbReference type="SAM" id="MobiDB-lite"/>
    </source>
</evidence>
<feature type="region of interest" description="Disordered" evidence="1">
    <location>
        <begin position="38"/>
        <end position="148"/>
    </location>
</feature>